<evidence type="ECO:0000313" key="3">
    <source>
        <dbReference type="EMBL" id="KAA6411407.1"/>
    </source>
</evidence>
<dbReference type="OrthoDB" id="5367786at2759"/>
<evidence type="ECO:0000256" key="1">
    <source>
        <dbReference type="SAM" id="MobiDB-lite"/>
    </source>
</evidence>
<accession>A0A5M8PR05</accession>
<dbReference type="Proteomes" id="UP000324767">
    <property type="component" value="Unassembled WGS sequence"/>
</dbReference>
<sequence>MLIPIPSLTLCLIVIASSLPTLISSTPVPISPRSPVLSTTPQTEASTEPTAHTNNPDPAAGPSPPLLSPRSDTVWGVPGTQTSLSLHFTATVIPPAILPVLNDAYNSVYAHLHTAGDGLLPGGNFDFADHLMVVKVWNSNNHQITWGVLGSALWGLRDFMQEKGVWGVVVFQVLDGSSWVGSGMVGWRKRWDS</sequence>
<dbReference type="AlphaFoldDB" id="A0A5M8PR05"/>
<feature type="region of interest" description="Disordered" evidence="1">
    <location>
        <begin position="30"/>
        <end position="72"/>
    </location>
</feature>
<evidence type="ECO:0000313" key="4">
    <source>
        <dbReference type="Proteomes" id="UP000324767"/>
    </source>
</evidence>
<feature type="chain" id="PRO_5024292447" evidence="2">
    <location>
        <begin position="26"/>
        <end position="193"/>
    </location>
</feature>
<name>A0A5M8PR05_9LECA</name>
<feature type="compositionally biased region" description="Polar residues" evidence="1">
    <location>
        <begin position="36"/>
        <end position="55"/>
    </location>
</feature>
<organism evidence="3 4">
    <name type="scientific">Lasallia pustulata</name>
    <dbReference type="NCBI Taxonomy" id="136370"/>
    <lineage>
        <taxon>Eukaryota</taxon>
        <taxon>Fungi</taxon>
        <taxon>Dikarya</taxon>
        <taxon>Ascomycota</taxon>
        <taxon>Pezizomycotina</taxon>
        <taxon>Lecanoromycetes</taxon>
        <taxon>OSLEUM clade</taxon>
        <taxon>Umbilicariomycetidae</taxon>
        <taxon>Umbilicariales</taxon>
        <taxon>Umbilicariaceae</taxon>
        <taxon>Lasallia</taxon>
    </lineage>
</organism>
<reference evidence="3 4" key="1">
    <citation type="submission" date="2019-09" db="EMBL/GenBank/DDBJ databases">
        <title>The hologenome of the rock-dwelling lichen Lasallia pustulata.</title>
        <authorList>
            <person name="Greshake Tzovaras B."/>
            <person name="Segers F."/>
            <person name="Bicker A."/>
            <person name="Dal Grande F."/>
            <person name="Otte J."/>
            <person name="Hankeln T."/>
            <person name="Schmitt I."/>
            <person name="Ebersberger I."/>
        </authorList>
    </citation>
    <scope>NUCLEOTIDE SEQUENCE [LARGE SCALE GENOMIC DNA]</scope>
    <source>
        <strain evidence="3">A1-1</strain>
    </source>
</reference>
<dbReference type="EMBL" id="VXIT01000007">
    <property type="protein sequence ID" value="KAA6411407.1"/>
    <property type="molecule type" value="Genomic_DNA"/>
</dbReference>
<proteinExistence type="predicted"/>
<gene>
    <name evidence="3" type="ORF">FRX48_04687</name>
</gene>
<comment type="caution">
    <text evidence="3">The sequence shown here is derived from an EMBL/GenBank/DDBJ whole genome shotgun (WGS) entry which is preliminary data.</text>
</comment>
<protein>
    <submittedName>
        <fullName evidence="3">Uncharacterized protein</fullName>
    </submittedName>
</protein>
<feature type="signal peptide" evidence="2">
    <location>
        <begin position="1"/>
        <end position="25"/>
    </location>
</feature>
<evidence type="ECO:0000256" key="2">
    <source>
        <dbReference type="SAM" id="SignalP"/>
    </source>
</evidence>
<keyword evidence="2" id="KW-0732">Signal</keyword>